<keyword evidence="3" id="KW-1185">Reference proteome</keyword>
<name>A0ABN4QRJ3_9HYPH</name>
<accession>A0ABN4QRJ3</accession>
<proteinExistence type="predicted"/>
<evidence type="ECO:0008006" key="4">
    <source>
        <dbReference type="Google" id="ProtNLM"/>
    </source>
</evidence>
<reference evidence="2 3" key="1">
    <citation type="submission" date="2015-11" db="EMBL/GenBank/DDBJ databases">
        <title>The limits of bacterial species coexistence and the symbiotic plasmid transference in sympatric Rhizobium populations.</title>
        <authorList>
            <person name="Perez-Carrascal O.M."/>
            <person name="VanInsberghe D."/>
            <person name="Juarez S."/>
            <person name="Polz M.F."/>
            <person name="Vinuesa P."/>
            <person name="Gonzalez V."/>
        </authorList>
    </citation>
    <scope>NUCLEOTIDE SEQUENCE [LARGE SCALE GENOMIC DNA]</scope>
    <source>
        <strain evidence="2 3">N771</strain>
        <plasmid evidence="2 3">pRphaN671d</plasmid>
    </source>
</reference>
<dbReference type="EMBL" id="CP013572">
    <property type="protein sequence ID" value="ANL88100.1"/>
    <property type="molecule type" value="Genomic_DNA"/>
</dbReference>
<feature type="region of interest" description="Disordered" evidence="1">
    <location>
        <begin position="41"/>
        <end position="60"/>
    </location>
</feature>
<sequence length="180" mass="18990">MQFDPFSWSMARRKSGLELKMAFYASANGHSRRRRLTWPRNATSQGTSVNSNSVRRTATPAQSRTIGALDFVCKNSQGLSALVWKVANGPFGDNAIDEFARKSPMSTGSPFAAAGAAGACLGEVSSKACIRTILPGSQSGSSDRAGAADRREGEIWGQAARLSASPHVRLVMPSAGIKSG</sequence>
<organism evidence="2 3">
    <name type="scientific">Rhizobium phaseoli</name>
    <dbReference type="NCBI Taxonomy" id="396"/>
    <lineage>
        <taxon>Bacteria</taxon>
        <taxon>Pseudomonadati</taxon>
        <taxon>Pseudomonadota</taxon>
        <taxon>Alphaproteobacteria</taxon>
        <taxon>Hyphomicrobiales</taxon>
        <taxon>Rhizobiaceae</taxon>
        <taxon>Rhizobium/Agrobacterium group</taxon>
        <taxon>Rhizobium</taxon>
    </lineage>
</organism>
<evidence type="ECO:0000256" key="1">
    <source>
        <dbReference type="SAM" id="MobiDB-lite"/>
    </source>
</evidence>
<gene>
    <name evidence="2" type="ORF">AMC81_PD00246</name>
</gene>
<evidence type="ECO:0000313" key="3">
    <source>
        <dbReference type="Proteomes" id="UP000078551"/>
    </source>
</evidence>
<geneLocation type="plasmid" evidence="2 3">
    <name>pRphaN671d</name>
</geneLocation>
<keyword evidence="2" id="KW-0614">Plasmid</keyword>
<protein>
    <recommendedName>
        <fullName evidence="4">Nitrogen fixation protein FixK</fullName>
    </recommendedName>
</protein>
<dbReference type="Proteomes" id="UP000078551">
    <property type="component" value="Plasmid pRphaN671d"/>
</dbReference>
<evidence type="ECO:0000313" key="2">
    <source>
        <dbReference type="EMBL" id="ANL88100.1"/>
    </source>
</evidence>